<evidence type="ECO:0000256" key="6">
    <source>
        <dbReference type="ARBA" id="ARBA00038076"/>
    </source>
</evidence>
<evidence type="ECO:0000259" key="8">
    <source>
        <dbReference type="Pfam" id="PF02687"/>
    </source>
</evidence>
<name>A0A9D2UWE1_9ACTN</name>
<evidence type="ECO:0000256" key="5">
    <source>
        <dbReference type="ARBA" id="ARBA00023136"/>
    </source>
</evidence>
<dbReference type="EMBL" id="DYWI01000077">
    <property type="protein sequence ID" value="HJF65361.1"/>
    <property type="molecule type" value="Genomic_DNA"/>
</dbReference>
<keyword evidence="5 7" id="KW-0472">Membrane</keyword>
<keyword evidence="2" id="KW-1003">Cell membrane</keyword>
<dbReference type="AlphaFoldDB" id="A0A9D2UWE1"/>
<evidence type="ECO:0000256" key="7">
    <source>
        <dbReference type="SAM" id="Phobius"/>
    </source>
</evidence>
<evidence type="ECO:0000313" key="9">
    <source>
        <dbReference type="EMBL" id="HJF65361.1"/>
    </source>
</evidence>
<comment type="similarity">
    <text evidence="6">Belongs to the ABC-4 integral membrane protein family.</text>
</comment>
<dbReference type="InterPro" id="IPR050250">
    <property type="entry name" value="Macrolide_Exporter_MacB"/>
</dbReference>
<gene>
    <name evidence="9" type="ORF">K8U77_04495</name>
</gene>
<reference evidence="9" key="1">
    <citation type="journal article" date="2021" name="PeerJ">
        <title>Extensive microbial diversity within the chicken gut microbiome revealed by metagenomics and culture.</title>
        <authorList>
            <person name="Gilroy R."/>
            <person name="Ravi A."/>
            <person name="Getino M."/>
            <person name="Pursley I."/>
            <person name="Horton D.L."/>
            <person name="Alikhan N.F."/>
            <person name="Baker D."/>
            <person name="Gharbi K."/>
            <person name="Hall N."/>
            <person name="Watson M."/>
            <person name="Adriaenssens E.M."/>
            <person name="Foster-Nyarko E."/>
            <person name="Jarju S."/>
            <person name="Secka A."/>
            <person name="Antonio M."/>
            <person name="Oren A."/>
            <person name="Chaudhuri R.R."/>
            <person name="La Ragione R."/>
            <person name="Hildebrand F."/>
            <person name="Pallen M.J."/>
        </authorList>
    </citation>
    <scope>NUCLEOTIDE SEQUENCE</scope>
    <source>
        <strain evidence="9">ChiGjej6B6-11269</strain>
    </source>
</reference>
<sequence length="291" mass="31297">SPGTVTLYDPRDDDPDDAWNTWGLVENEEGALEQLYLNTETGETEARKLPSDTPTLQIDVVGTVSEDAMPSSMYSISALNHYPVLIMPESVCDAASANGTQRMLGYTFANVLLNAPDHAKTVQELSKVVAQNQTENMRINVSDNAASGENMRMLAQAIQLFVLLFSVITALVAVANVFNTLTNSIILRTREFAVLKSVGMDRRAFAKMLACECAGFAVRGFLIGFVLAGIATYAICYASSFSFASIGFTMPWAYVGIALAVTLAILAISVAFALRKAQSGNIVDALRAEAL</sequence>
<dbReference type="Pfam" id="PF02687">
    <property type="entry name" value="FtsX"/>
    <property type="match status" value="1"/>
</dbReference>
<accession>A0A9D2UWE1</accession>
<protein>
    <submittedName>
        <fullName evidence="9">ABC transporter permease</fullName>
    </submittedName>
</protein>
<feature type="transmembrane region" description="Helical" evidence="7">
    <location>
        <begin position="216"/>
        <end position="240"/>
    </location>
</feature>
<evidence type="ECO:0000256" key="1">
    <source>
        <dbReference type="ARBA" id="ARBA00004651"/>
    </source>
</evidence>
<evidence type="ECO:0000256" key="2">
    <source>
        <dbReference type="ARBA" id="ARBA00022475"/>
    </source>
</evidence>
<dbReference type="GO" id="GO:0022857">
    <property type="term" value="F:transmembrane transporter activity"/>
    <property type="evidence" value="ECO:0007669"/>
    <property type="project" value="TreeGrafter"/>
</dbReference>
<proteinExistence type="inferred from homology"/>
<organism evidence="9 10">
    <name type="scientific">Slackia equolifaciens</name>
    <dbReference type="NCBI Taxonomy" id="498718"/>
    <lineage>
        <taxon>Bacteria</taxon>
        <taxon>Bacillati</taxon>
        <taxon>Actinomycetota</taxon>
        <taxon>Coriobacteriia</taxon>
        <taxon>Eggerthellales</taxon>
        <taxon>Eggerthellaceae</taxon>
        <taxon>Slackia</taxon>
    </lineage>
</organism>
<feature type="non-terminal residue" evidence="9">
    <location>
        <position position="1"/>
    </location>
</feature>
<evidence type="ECO:0000256" key="3">
    <source>
        <dbReference type="ARBA" id="ARBA00022692"/>
    </source>
</evidence>
<comment type="subcellular location">
    <subcellularLocation>
        <location evidence="1">Cell membrane</location>
        <topology evidence="1">Multi-pass membrane protein</topology>
    </subcellularLocation>
</comment>
<keyword evidence="3 7" id="KW-0812">Transmembrane</keyword>
<evidence type="ECO:0000256" key="4">
    <source>
        <dbReference type="ARBA" id="ARBA00022989"/>
    </source>
</evidence>
<dbReference type="PANTHER" id="PTHR30572">
    <property type="entry name" value="MEMBRANE COMPONENT OF TRANSPORTER-RELATED"/>
    <property type="match status" value="1"/>
</dbReference>
<feature type="transmembrane region" description="Helical" evidence="7">
    <location>
        <begin position="157"/>
        <end position="178"/>
    </location>
</feature>
<reference evidence="9" key="2">
    <citation type="submission" date="2021-09" db="EMBL/GenBank/DDBJ databases">
        <authorList>
            <person name="Gilroy R."/>
        </authorList>
    </citation>
    <scope>NUCLEOTIDE SEQUENCE</scope>
    <source>
        <strain evidence="9">ChiGjej6B6-11269</strain>
    </source>
</reference>
<dbReference type="Proteomes" id="UP000786989">
    <property type="component" value="Unassembled WGS sequence"/>
</dbReference>
<feature type="domain" description="ABC3 transporter permease C-terminal" evidence="8">
    <location>
        <begin position="164"/>
        <end position="277"/>
    </location>
</feature>
<dbReference type="InterPro" id="IPR003838">
    <property type="entry name" value="ABC3_permease_C"/>
</dbReference>
<comment type="caution">
    <text evidence="9">The sequence shown here is derived from an EMBL/GenBank/DDBJ whole genome shotgun (WGS) entry which is preliminary data.</text>
</comment>
<keyword evidence="4 7" id="KW-1133">Transmembrane helix</keyword>
<evidence type="ECO:0000313" key="10">
    <source>
        <dbReference type="Proteomes" id="UP000786989"/>
    </source>
</evidence>
<dbReference type="GO" id="GO:0005886">
    <property type="term" value="C:plasma membrane"/>
    <property type="evidence" value="ECO:0007669"/>
    <property type="project" value="UniProtKB-SubCell"/>
</dbReference>
<feature type="transmembrane region" description="Helical" evidence="7">
    <location>
        <begin position="252"/>
        <end position="274"/>
    </location>
</feature>
<dbReference type="PANTHER" id="PTHR30572:SF4">
    <property type="entry name" value="ABC TRANSPORTER PERMEASE YTRF"/>
    <property type="match status" value="1"/>
</dbReference>